<dbReference type="SUPFAM" id="SSF54427">
    <property type="entry name" value="NTF2-like"/>
    <property type="match status" value="1"/>
</dbReference>
<feature type="domain" description="SnoaL-like" evidence="1">
    <location>
        <begin position="17"/>
        <end position="115"/>
    </location>
</feature>
<evidence type="ECO:0000259" key="1">
    <source>
        <dbReference type="Pfam" id="PF12680"/>
    </source>
</evidence>
<sequence length="126" mass="14374">MTTARTASTVVWLYNDEAWNNQRFDLAEELLGEQVVRHGVDEVITLTHDEAVQRIKDAYTVYATIHFTLLTVVADPDDEHVAIVYQCDMTGHDGSHDQIASIEVFRVVHGRIVEVYNNAHQHGSWR</sequence>
<dbReference type="Pfam" id="PF12680">
    <property type="entry name" value="SnoaL_2"/>
    <property type="match status" value="1"/>
</dbReference>
<dbReference type="InterPro" id="IPR032710">
    <property type="entry name" value="NTF2-like_dom_sf"/>
</dbReference>
<reference evidence="2 4" key="2">
    <citation type="submission" date="2016-06" db="EMBL/GenBank/DDBJ databases">
        <authorList>
            <person name="Kjaerup R.B."/>
            <person name="Dalgaard T.S."/>
            <person name="Juul-Madsen H.R."/>
        </authorList>
    </citation>
    <scope>NUCLEOTIDE SEQUENCE [LARGE SCALE GENOMIC DNA]</scope>
    <source>
        <strain evidence="2 4">1245752.6</strain>
    </source>
</reference>
<proteinExistence type="predicted"/>
<dbReference type="Proteomes" id="UP000193928">
    <property type="component" value="Unassembled WGS sequence"/>
</dbReference>
<dbReference type="EMBL" id="MAEM01000229">
    <property type="protein sequence ID" value="OBS02029.1"/>
    <property type="molecule type" value="Genomic_DNA"/>
</dbReference>
<evidence type="ECO:0000313" key="3">
    <source>
        <dbReference type="EMBL" id="ORV94351.1"/>
    </source>
</evidence>
<accession>A0A1A6BII4</accession>
<dbReference type="AlphaFoldDB" id="A0A1A6BII4"/>
<name>A0A1A6BII4_MYCGO</name>
<evidence type="ECO:0000313" key="2">
    <source>
        <dbReference type="EMBL" id="OBS02029.1"/>
    </source>
</evidence>
<dbReference type="EMBL" id="LQOY01000032">
    <property type="protein sequence ID" value="ORV94351.1"/>
    <property type="molecule type" value="Genomic_DNA"/>
</dbReference>
<evidence type="ECO:0000313" key="5">
    <source>
        <dbReference type="Proteomes" id="UP000193928"/>
    </source>
</evidence>
<organism evidence="2 4">
    <name type="scientific">Mycobacterium gordonae</name>
    <dbReference type="NCBI Taxonomy" id="1778"/>
    <lineage>
        <taxon>Bacteria</taxon>
        <taxon>Bacillati</taxon>
        <taxon>Actinomycetota</taxon>
        <taxon>Actinomycetes</taxon>
        <taxon>Mycobacteriales</taxon>
        <taxon>Mycobacteriaceae</taxon>
        <taxon>Mycobacterium</taxon>
    </lineage>
</organism>
<comment type="caution">
    <text evidence="2">The sequence shown here is derived from an EMBL/GenBank/DDBJ whole genome shotgun (WGS) entry which is preliminary data.</text>
</comment>
<reference evidence="3 5" key="1">
    <citation type="submission" date="2016-01" db="EMBL/GenBank/DDBJ databases">
        <title>The new phylogeny of the genus Mycobacterium.</title>
        <authorList>
            <person name="Tarcisio F."/>
            <person name="Conor M."/>
            <person name="Antonella G."/>
            <person name="Elisabetta G."/>
            <person name="Giulia F.S."/>
            <person name="Sara T."/>
            <person name="Anna F."/>
            <person name="Clotilde B."/>
            <person name="Roberto B."/>
            <person name="Veronica D.S."/>
            <person name="Fabio R."/>
            <person name="Monica P."/>
            <person name="Olivier J."/>
            <person name="Enrico T."/>
            <person name="Nicola S."/>
        </authorList>
    </citation>
    <scope>NUCLEOTIDE SEQUENCE [LARGE SCALE GENOMIC DNA]</scope>
    <source>
        <strain evidence="3 5">DSM 44160</strain>
    </source>
</reference>
<dbReference type="Gene3D" id="3.10.450.50">
    <property type="match status" value="1"/>
</dbReference>
<protein>
    <recommendedName>
        <fullName evidence="1">SnoaL-like domain-containing protein</fullName>
    </recommendedName>
</protein>
<dbReference type="RefSeq" id="WP_065133728.1">
    <property type="nucleotide sequence ID" value="NZ_JACKSU010000019.1"/>
</dbReference>
<keyword evidence="5" id="KW-1185">Reference proteome</keyword>
<dbReference type="InterPro" id="IPR037401">
    <property type="entry name" value="SnoaL-like"/>
</dbReference>
<dbReference type="OrthoDB" id="129343at2"/>
<evidence type="ECO:0000313" key="4">
    <source>
        <dbReference type="Proteomes" id="UP000093757"/>
    </source>
</evidence>
<dbReference type="Proteomes" id="UP000093757">
    <property type="component" value="Unassembled WGS sequence"/>
</dbReference>
<gene>
    <name evidence="2" type="ORF">A9W98_17065</name>
    <name evidence="3" type="ORF">AWC08_16860</name>
</gene>